<dbReference type="Proteomes" id="UP001345963">
    <property type="component" value="Unassembled WGS sequence"/>
</dbReference>
<dbReference type="Pfam" id="PF10154">
    <property type="entry name" value="Fy-3"/>
    <property type="match status" value="1"/>
</dbReference>
<dbReference type="PANTHER" id="PTHR16525">
    <property type="entry name" value="PROTEIN C12ORF4"/>
    <property type="match status" value="1"/>
</dbReference>
<gene>
    <name evidence="1" type="ORF">ATANTOWER_021011</name>
</gene>
<comment type="caution">
    <text evidence="1">The sequence shown here is derived from an EMBL/GenBank/DDBJ whole genome shotgun (WGS) entry which is preliminary data.</text>
</comment>
<name>A0ABU7AHL6_9TELE</name>
<reference evidence="1 2" key="1">
    <citation type="submission" date="2021-07" db="EMBL/GenBank/DDBJ databases">
        <authorList>
            <person name="Palmer J.M."/>
        </authorList>
    </citation>
    <scope>NUCLEOTIDE SEQUENCE [LARGE SCALE GENOMIC DNA]</scope>
    <source>
        <strain evidence="1 2">AT_MEX2019</strain>
        <tissue evidence="1">Muscle</tissue>
    </source>
</reference>
<dbReference type="EMBL" id="JAHUTI010014318">
    <property type="protein sequence ID" value="MED6237224.1"/>
    <property type="molecule type" value="Genomic_DNA"/>
</dbReference>
<organism evidence="1 2">
    <name type="scientific">Ataeniobius toweri</name>
    <dbReference type="NCBI Taxonomy" id="208326"/>
    <lineage>
        <taxon>Eukaryota</taxon>
        <taxon>Metazoa</taxon>
        <taxon>Chordata</taxon>
        <taxon>Craniata</taxon>
        <taxon>Vertebrata</taxon>
        <taxon>Euteleostomi</taxon>
        <taxon>Actinopterygii</taxon>
        <taxon>Neopterygii</taxon>
        <taxon>Teleostei</taxon>
        <taxon>Neoteleostei</taxon>
        <taxon>Acanthomorphata</taxon>
        <taxon>Ovalentaria</taxon>
        <taxon>Atherinomorphae</taxon>
        <taxon>Cyprinodontiformes</taxon>
        <taxon>Goodeidae</taxon>
        <taxon>Ataeniobius</taxon>
    </lineage>
</organism>
<sequence length="110" mass="12935">MEKNLEEWRNLFWRLSSSAEWTVSQPVRRDTGLRPPTEEMTIPWCLKRAELVFKCVKGFMMEMASWDGGISRTVQFLVPKTISEEMFYQLSNMLPQIFRVSSTLTLTSKH</sequence>
<accession>A0ABU7AHL6</accession>
<proteinExistence type="predicted"/>
<evidence type="ECO:0000313" key="1">
    <source>
        <dbReference type="EMBL" id="MED6237224.1"/>
    </source>
</evidence>
<keyword evidence="2" id="KW-1185">Reference proteome</keyword>
<evidence type="ECO:0000313" key="2">
    <source>
        <dbReference type="Proteomes" id="UP001345963"/>
    </source>
</evidence>
<dbReference type="PANTHER" id="PTHR16525:SF0">
    <property type="entry name" value="PROTEIN C12ORF4"/>
    <property type="match status" value="1"/>
</dbReference>
<protein>
    <submittedName>
        <fullName evidence="1">Uncharacterized protein</fullName>
    </submittedName>
</protein>
<dbReference type="InterPro" id="IPR019311">
    <property type="entry name" value="Fy-3"/>
</dbReference>